<dbReference type="AlphaFoldDB" id="A0A4V4HFB9"/>
<dbReference type="EMBL" id="ML179227">
    <property type="protein sequence ID" value="THU94325.1"/>
    <property type="molecule type" value="Genomic_DNA"/>
</dbReference>
<name>A0A4V4HFB9_DENBC</name>
<dbReference type="Proteomes" id="UP000297245">
    <property type="component" value="Unassembled WGS sequence"/>
</dbReference>
<dbReference type="OrthoDB" id="2014201at2759"/>
<dbReference type="InterPro" id="IPR029044">
    <property type="entry name" value="Nucleotide-diphossugar_trans"/>
</dbReference>
<evidence type="ECO:0000313" key="2">
    <source>
        <dbReference type="Proteomes" id="UP000297245"/>
    </source>
</evidence>
<evidence type="ECO:0000313" key="1">
    <source>
        <dbReference type="EMBL" id="THU94325.1"/>
    </source>
</evidence>
<accession>A0A4V4HFB9</accession>
<sequence>MHVSSCPILVPKSLPTRFALPRLSFGNHAQFRYYPQPITGEASMPFRGPFRGKYTKLRVRSLGKELGIDSAGYFDTDALVLRNFEELFNIPLGIRCAARYLWTGRRQKVRCHFPTLVSWLFGLLKKVRGYEAKVGNGQLPSRTSRASVFEFVYFGAKVLRLPYVYNANIVVKERSLEMWEELKEEARVIHYSVIEPSVSNIDPENQR</sequence>
<protein>
    <recommendedName>
        <fullName evidence="3">Nucleotide-diphospho-sugar transferase domain-containing protein</fullName>
    </recommendedName>
</protein>
<keyword evidence="2" id="KW-1185">Reference proteome</keyword>
<organism evidence="1 2">
    <name type="scientific">Dendrothele bispora (strain CBS 962.96)</name>
    <dbReference type="NCBI Taxonomy" id="1314807"/>
    <lineage>
        <taxon>Eukaryota</taxon>
        <taxon>Fungi</taxon>
        <taxon>Dikarya</taxon>
        <taxon>Basidiomycota</taxon>
        <taxon>Agaricomycotina</taxon>
        <taxon>Agaricomycetes</taxon>
        <taxon>Agaricomycetidae</taxon>
        <taxon>Agaricales</taxon>
        <taxon>Agaricales incertae sedis</taxon>
        <taxon>Dendrothele</taxon>
    </lineage>
</organism>
<proteinExistence type="predicted"/>
<dbReference type="SUPFAM" id="SSF53448">
    <property type="entry name" value="Nucleotide-diphospho-sugar transferases"/>
    <property type="match status" value="1"/>
</dbReference>
<evidence type="ECO:0008006" key="3">
    <source>
        <dbReference type="Google" id="ProtNLM"/>
    </source>
</evidence>
<gene>
    <name evidence="1" type="ORF">K435DRAFT_164298</name>
</gene>
<dbReference type="Gene3D" id="3.90.550.10">
    <property type="entry name" value="Spore Coat Polysaccharide Biosynthesis Protein SpsA, Chain A"/>
    <property type="match status" value="1"/>
</dbReference>
<reference evidence="1 2" key="1">
    <citation type="journal article" date="2019" name="Nat. Ecol. Evol.">
        <title>Megaphylogeny resolves global patterns of mushroom evolution.</title>
        <authorList>
            <person name="Varga T."/>
            <person name="Krizsan K."/>
            <person name="Foldi C."/>
            <person name="Dima B."/>
            <person name="Sanchez-Garcia M."/>
            <person name="Sanchez-Ramirez S."/>
            <person name="Szollosi G.J."/>
            <person name="Szarkandi J.G."/>
            <person name="Papp V."/>
            <person name="Albert L."/>
            <person name="Andreopoulos W."/>
            <person name="Angelini C."/>
            <person name="Antonin V."/>
            <person name="Barry K.W."/>
            <person name="Bougher N.L."/>
            <person name="Buchanan P."/>
            <person name="Buyck B."/>
            <person name="Bense V."/>
            <person name="Catcheside P."/>
            <person name="Chovatia M."/>
            <person name="Cooper J."/>
            <person name="Damon W."/>
            <person name="Desjardin D."/>
            <person name="Finy P."/>
            <person name="Geml J."/>
            <person name="Haridas S."/>
            <person name="Hughes K."/>
            <person name="Justo A."/>
            <person name="Karasinski D."/>
            <person name="Kautmanova I."/>
            <person name="Kiss B."/>
            <person name="Kocsube S."/>
            <person name="Kotiranta H."/>
            <person name="LaButti K.M."/>
            <person name="Lechner B.E."/>
            <person name="Liimatainen K."/>
            <person name="Lipzen A."/>
            <person name="Lukacs Z."/>
            <person name="Mihaltcheva S."/>
            <person name="Morgado L.N."/>
            <person name="Niskanen T."/>
            <person name="Noordeloos M.E."/>
            <person name="Ohm R.A."/>
            <person name="Ortiz-Santana B."/>
            <person name="Ovrebo C."/>
            <person name="Racz N."/>
            <person name="Riley R."/>
            <person name="Savchenko A."/>
            <person name="Shiryaev A."/>
            <person name="Soop K."/>
            <person name="Spirin V."/>
            <person name="Szebenyi C."/>
            <person name="Tomsovsky M."/>
            <person name="Tulloss R.E."/>
            <person name="Uehling J."/>
            <person name="Grigoriev I.V."/>
            <person name="Vagvolgyi C."/>
            <person name="Papp T."/>
            <person name="Martin F.M."/>
            <person name="Miettinen O."/>
            <person name="Hibbett D.S."/>
            <person name="Nagy L.G."/>
        </authorList>
    </citation>
    <scope>NUCLEOTIDE SEQUENCE [LARGE SCALE GENOMIC DNA]</scope>
    <source>
        <strain evidence="1 2">CBS 962.96</strain>
    </source>
</reference>